<keyword evidence="3" id="KW-1185">Reference proteome</keyword>
<dbReference type="EMBL" id="JBICYV010000008">
    <property type="protein sequence ID" value="MFG3012228.1"/>
    <property type="molecule type" value="Genomic_DNA"/>
</dbReference>
<dbReference type="InterPro" id="IPR005475">
    <property type="entry name" value="Transketolase-like_Pyr-bd"/>
</dbReference>
<dbReference type="InterPro" id="IPR051157">
    <property type="entry name" value="PDH/Transketolase"/>
</dbReference>
<name>A0ABW7B4Y8_9ACTN</name>
<proteinExistence type="predicted"/>
<evidence type="ECO:0000313" key="3">
    <source>
        <dbReference type="Proteomes" id="UP001604267"/>
    </source>
</evidence>
<dbReference type="SUPFAM" id="SSF52922">
    <property type="entry name" value="TK C-terminal domain-like"/>
    <property type="match status" value="1"/>
</dbReference>
<dbReference type="PANTHER" id="PTHR43825:SF1">
    <property type="entry name" value="TRANSKETOLASE-LIKE PYRIMIDINE-BINDING DOMAIN-CONTAINING PROTEIN"/>
    <property type="match status" value="1"/>
</dbReference>
<dbReference type="RefSeq" id="WP_392818242.1">
    <property type="nucleotide sequence ID" value="NZ_JBICYV010000008.1"/>
</dbReference>
<dbReference type="PANTHER" id="PTHR43825">
    <property type="entry name" value="PYRUVATE DEHYDROGENASE E1 COMPONENT"/>
    <property type="match status" value="1"/>
</dbReference>
<sequence length="312" mass="33732">MGELLMNEQREAGDTYLIVADGRLIGTESFIKTYPDRFLNVGIAEQNAVSIAAGLAFSGKQVYLWNCSTFLLYRPFDQIRVDAAFARTRLRLIGTSSGLTRSASGIAHIAIEDIAVMRALPNMTVICPGDLIEACQLLEECRSIDGPVYVRFPLENRDLPEIHAPGTRVVLGQAVPVTDGDDAALIATGNMLPVARGWVDEFDGAGLRVRLISMPSIKPFDAAAVAALVEEGLPIITLEDHSVIGGLGSAVAEAIAETGRGVPFQRVGVPDRYPYVVGTTDYLHEHFGMLGVSEIRAWLEECLGSRSEGYRP</sequence>
<dbReference type="SUPFAM" id="SSF52518">
    <property type="entry name" value="Thiamin diphosphate-binding fold (THDP-binding)"/>
    <property type="match status" value="1"/>
</dbReference>
<dbReference type="Pfam" id="PF02780">
    <property type="entry name" value="Transketolase_C"/>
    <property type="match status" value="1"/>
</dbReference>
<feature type="domain" description="Transketolase-like pyrimidine-binding" evidence="1">
    <location>
        <begin position="1"/>
        <end position="157"/>
    </location>
</feature>
<dbReference type="Proteomes" id="UP001604267">
    <property type="component" value="Unassembled WGS sequence"/>
</dbReference>
<dbReference type="CDD" id="cd07033">
    <property type="entry name" value="TPP_PYR_DXS_TK_like"/>
    <property type="match status" value="1"/>
</dbReference>
<dbReference type="InterPro" id="IPR009014">
    <property type="entry name" value="Transketo_C/PFOR_II"/>
</dbReference>
<dbReference type="Gene3D" id="3.40.50.970">
    <property type="match status" value="1"/>
</dbReference>
<accession>A0ABW7B4Y8</accession>
<gene>
    <name evidence="2" type="ORF">ACGFZB_17565</name>
</gene>
<evidence type="ECO:0000259" key="1">
    <source>
        <dbReference type="SMART" id="SM00861"/>
    </source>
</evidence>
<dbReference type="InterPro" id="IPR029061">
    <property type="entry name" value="THDP-binding"/>
</dbReference>
<dbReference type="SMART" id="SM00861">
    <property type="entry name" value="Transket_pyr"/>
    <property type="match status" value="1"/>
</dbReference>
<protein>
    <submittedName>
        <fullName evidence="2">Transketolase family protein</fullName>
    </submittedName>
</protein>
<reference evidence="2 3" key="1">
    <citation type="submission" date="2024-10" db="EMBL/GenBank/DDBJ databases">
        <title>The Natural Products Discovery Center: Release of the First 8490 Sequenced Strains for Exploring Actinobacteria Biosynthetic Diversity.</title>
        <authorList>
            <person name="Kalkreuter E."/>
            <person name="Kautsar S.A."/>
            <person name="Yang D."/>
            <person name="Bader C.D."/>
            <person name="Teijaro C.N."/>
            <person name="Fluegel L."/>
            <person name="Davis C.M."/>
            <person name="Simpson J.R."/>
            <person name="Lauterbach L."/>
            <person name="Steele A.D."/>
            <person name="Gui C."/>
            <person name="Meng S."/>
            <person name="Li G."/>
            <person name="Viehrig K."/>
            <person name="Ye F."/>
            <person name="Su P."/>
            <person name="Kiefer A.F."/>
            <person name="Nichols A."/>
            <person name="Cepeda A.J."/>
            <person name="Yan W."/>
            <person name="Fan B."/>
            <person name="Jiang Y."/>
            <person name="Adhikari A."/>
            <person name="Zheng C.-J."/>
            <person name="Schuster L."/>
            <person name="Cowan T.M."/>
            <person name="Smanski M.J."/>
            <person name="Chevrette M.G."/>
            <person name="De Carvalho L.P.S."/>
            <person name="Shen B."/>
        </authorList>
    </citation>
    <scope>NUCLEOTIDE SEQUENCE [LARGE SCALE GENOMIC DNA]</scope>
    <source>
        <strain evidence="2 3">NPDC048320</strain>
    </source>
</reference>
<organism evidence="2 3">
    <name type="scientific">Streptomyces cinerochromogenes</name>
    <dbReference type="NCBI Taxonomy" id="66422"/>
    <lineage>
        <taxon>Bacteria</taxon>
        <taxon>Bacillati</taxon>
        <taxon>Actinomycetota</taxon>
        <taxon>Actinomycetes</taxon>
        <taxon>Kitasatosporales</taxon>
        <taxon>Streptomycetaceae</taxon>
        <taxon>Streptomyces</taxon>
    </lineage>
</organism>
<dbReference type="Gene3D" id="3.40.50.920">
    <property type="match status" value="1"/>
</dbReference>
<dbReference type="Pfam" id="PF02779">
    <property type="entry name" value="Transket_pyr"/>
    <property type="match status" value="1"/>
</dbReference>
<comment type="caution">
    <text evidence="2">The sequence shown here is derived from an EMBL/GenBank/DDBJ whole genome shotgun (WGS) entry which is preliminary data.</text>
</comment>
<dbReference type="InterPro" id="IPR033248">
    <property type="entry name" value="Transketolase_C"/>
</dbReference>
<evidence type="ECO:0000313" key="2">
    <source>
        <dbReference type="EMBL" id="MFG3012228.1"/>
    </source>
</evidence>